<dbReference type="RefSeq" id="WP_310095428.1">
    <property type="nucleotide sequence ID" value="NZ_JAVDTT010000004.1"/>
</dbReference>
<dbReference type="PANTHER" id="PTHR21666">
    <property type="entry name" value="PEPTIDASE-RELATED"/>
    <property type="match status" value="1"/>
</dbReference>
<accession>A0ABU1RVN0</accession>
<dbReference type="GO" id="GO:0016787">
    <property type="term" value="F:hydrolase activity"/>
    <property type="evidence" value="ECO:0007669"/>
    <property type="project" value="UniProtKB-KW"/>
</dbReference>
<dbReference type="InterPro" id="IPR011055">
    <property type="entry name" value="Dup_hybrid_motif"/>
</dbReference>
<gene>
    <name evidence="3" type="ORF">J2W94_003139</name>
</gene>
<proteinExistence type="predicted"/>
<keyword evidence="3" id="KW-0378">Hydrolase</keyword>
<keyword evidence="4" id="KW-1185">Reference proteome</keyword>
<evidence type="ECO:0000259" key="2">
    <source>
        <dbReference type="Pfam" id="PF01551"/>
    </source>
</evidence>
<dbReference type="EMBL" id="JAVDTT010000004">
    <property type="protein sequence ID" value="MDR6842834.1"/>
    <property type="molecule type" value="Genomic_DNA"/>
</dbReference>
<feature type="domain" description="M23ase beta-sheet core" evidence="2">
    <location>
        <begin position="183"/>
        <end position="282"/>
    </location>
</feature>
<reference evidence="3 4" key="1">
    <citation type="submission" date="2023-07" db="EMBL/GenBank/DDBJ databases">
        <title>Sorghum-associated microbial communities from plants grown in Nebraska, USA.</title>
        <authorList>
            <person name="Schachtman D."/>
        </authorList>
    </citation>
    <scope>NUCLEOTIDE SEQUENCE [LARGE SCALE GENOMIC DNA]</scope>
    <source>
        <strain evidence="3 4">BE107</strain>
    </source>
</reference>
<organism evidence="3 4">
    <name type="scientific">Pseudoxanthomonas sacheonensis</name>
    <dbReference type="NCBI Taxonomy" id="443615"/>
    <lineage>
        <taxon>Bacteria</taxon>
        <taxon>Pseudomonadati</taxon>
        <taxon>Pseudomonadota</taxon>
        <taxon>Gammaproteobacteria</taxon>
        <taxon>Lysobacterales</taxon>
        <taxon>Lysobacteraceae</taxon>
        <taxon>Pseudoxanthomonas</taxon>
    </lineage>
</organism>
<evidence type="ECO:0000313" key="3">
    <source>
        <dbReference type="EMBL" id="MDR6842834.1"/>
    </source>
</evidence>
<evidence type="ECO:0000313" key="4">
    <source>
        <dbReference type="Proteomes" id="UP001254759"/>
    </source>
</evidence>
<dbReference type="InterPro" id="IPR016047">
    <property type="entry name" value="M23ase_b-sheet_dom"/>
</dbReference>
<dbReference type="Pfam" id="PF01551">
    <property type="entry name" value="Peptidase_M23"/>
    <property type="match status" value="1"/>
</dbReference>
<dbReference type="SUPFAM" id="SSF51261">
    <property type="entry name" value="Duplicated hybrid motif"/>
    <property type="match status" value="1"/>
</dbReference>
<dbReference type="CDD" id="cd12797">
    <property type="entry name" value="M23_peptidase"/>
    <property type="match status" value="1"/>
</dbReference>
<protein>
    <submittedName>
        <fullName evidence="3">Murein DD-endopeptidase MepM/ murein hydrolase activator NlpD</fullName>
    </submittedName>
</protein>
<dbReference type="InterPro" id="IPR050570">
    <property type="entry name" value="Cell_wall_metabolism_enzyme"/>
</dbReference>
<dbReference type="Gene3D" id="2.70.70.10">
    <property type="entry name" value="Glucose Permease (Domain IIA)"/>
    <property type="match status" value="1"/>
</dbReference>
<dbReference type="Proteomes" id="UP001254759">
    <property type="component" value="Unassembled WGS sequence"/>
</dbReference>
<sequence length="338" mass="35956">MPTPVVIEGSRQLSYELHLTNFTSEPLSPVSVEVLDEKDRVLASFSGTALTSRLAQGGGAAGATIAPGMRGLIYLELALPTDAPPQALSHRIKYRTADSGPFVVEGGIVSINQAAPLVLGAPLRGGPWAAIHSPDWPRGHRRVLYTVDGRARIPGRFAIDWVKLDDSGRTANGDADVVGNAYGYGAEVLAVADAVVAATRDDIPESTTVAAHPKHAIGDATGNYVALDLGDGRYAFYEHLKPGSLRVKPGQRVKRGNIIAALGFTGDSTGPHLHFHVADANSPLGAEGVPFVFERFEVLGSYRDIGELGSKPWLPRAPSQTSRRDDEMPASNVIVRFE</sequence>
<comment type="caution">
    <text evidence="3">The sequence shown here is derived from an EMBL/GenBank/DDBJ whole genome shotgun (WGS) entry which is preliminary data.</text>
</comment>
<feature type="region of interest" description="Disordered" evidence="1">
    <location>
        <begin position="313"/>
        <end position="338"/>
    </location>
</feature>
<name>A0ABU1RVN0_9GAMM</name>
<evidence type="ECO:0000256" key="1">
    <source>
        <dbReference type="SAM" id="MobiDB-lite"/>
    </source>
</evidence>
<dbReference type="PANTHER" id="PTHR21666:SF270">
    <property type="entry name" value="MUREIN HYDROLASE ACTIVATOR ENVC"/>
    <property type="match status" value="1"/>
</dbReference>